<accession>A0ABW5MBJ8</accession>
<name>A0ABW5MBJ8_9BACT</name>
<dbReference type="InterPro" id="IPR036942">
    <property type="entry name" value="Beta-barrel_TonB_sf"/>
</dbReference>
<protein>
    <submittedName>
        <fullName evidence="4">Uncharacterized protein</fullName>
    </submittedName>
</protein>
<dbReference type="Proteomes" id="UP001597469">
    <property type="component" value="Unassembled WGS sequence"/>
</dbReference>
<comment type="subcellular location">
    <subcellularLocation>
        <location evidence="1">Cell outer membrane</location>
    </subcellularLocation>
</comment>
<keyword evidence="2" id="KW-0472">Membrane</keyword>
<gene>
    <name evidence="4" type="ORF">ACFSUS_25710</name>
</gene>
<dbReference type="SUPFAM" id="SSF56935">
    <property type="entry name" value="Porins"/>
    <property type="match status" value="1"/>
</dbReference>
<evidence type="ECO:0000313" key="4">
    <source>
        <dbReference type="EMBL" id="MFD2574059.1"/>
    </source>
</evidence>
<comment type="caution">
    <text evidence="4">The sequence shown here is derived from an EMBL/GenBank/DDBJ whole genome shotgun (WGS) entry which is preliminary data.</text>
</comment>
<keyword evidence="3" id="KW-0998">Cell outer membrane</keyword>
<evidence type="ECO:0000256" key="2">
    <source>
        <dbReference type="ARBA" id="ARBA00023136"/>
    </source>
</evidence>
<reference evidence="5" key="1">
    <citation type="journal article" date="2019" name="Int. J. Syst. Evol. Microbiol.">
        <title>The Global Catalogue of Microorganisms (GCM) 10K type strain sequencing project: providing services to taxonomists for standard genome sequencing and annotation.</title>
        <authorList>
            <consortium name="The Broad Institute Genomics Platform"/>
            <consortium name="The Broad Institute Genome Sequencing Center for Infectious Disease"/>
            <person name="Wu L."/>
            <person name="Ma J."/>
        </authorList>
    </citation>
    <scope>NUCLEOTIDE SEQUENCE [LARGE SCALE GENOMIC DNA]</scope>
    <source>
        <strain evidence="5">KCTC 42805</strain>
    </source>
</reference>
<organism evidence="4 5">
    <name type="scientific">Spirosoma soli</name>
    <dbReference type="NCBI Taxonomy" id="1770529"/>
    <lineage>
        <taxon>Bacteria</taxon>
        <taxon>Pseudomonadati</taxon>
        <taxon>Bacteroidota</taxon>
        <taxon>Cytophagia</taxon>
        <taxon>Cytophagales</taxon>
        <taxon>Cytophagaceae</taxon>
        <taxon>Spirosoma</taxon>
    </lineage>
</organism>
<proteinExistence type="predicted"/>
<evidence type="ECO:0000313" key="5">
    <source>
        <dbReference type="Proteomes" id="UP001597469"/>
    </source>
</evidence>
<dbReference type="Gene3D" id="2.40.170.20">
    <property type="entry name" value="TonB-dependent receptor, beta-barrel domain"/>
    <property type="match status" value="1"/>
</dbReference>
<evidence type="ECO:0000256" key="1">
    <source>
        <dbReference type="ARBA" id="ARBA00004442"/>
    </source>
</evidence>
<sequence length="128" mass="14243">MIYKKVKEIQQQIPNSESTYTQRKLSLNASLLHKIGAKDNLSVGGIADVIQYNLQAADFYPISRSTQNATGSTLLTQLYGQWKHRFTKRWTMNSGLAFLHLTLNGSTALEPRLGLSYQLGPTSSLNIA</sequence>
<keyword evidence="5" id="KW-1185">Reference proteome</keyword>
<evidence type="ECO:0000256" key="3">
    <source>
        <dbReference type="ARBA" id="ARBA00023237"/>
    </source>
</evidence>
<dbReference type="EMBL" id="JBHULN010000024">
    <property type="protein sequence ID" value="MFD2574059.1"/>
    <property type="molecule type" value="Genomic_DNA"/>
</dbReference>